<organism evidence="2 3">
    <name type="scientific">Halopseudomonas pertucinogena</name>
    <dbReference type="NCBI Taxonomy" id="86175"/>
    <lineage>
        <taxon>Bacteria</taxon>
        <taxon>Pseudomonadati</taxon>
        <taxon>Pseudomonadota</taxon>
        <taxon>Gammaproteobacteria</taxon>
        <taxon>Pseudomonadales</taxon>
        <taxon>Pseudomonadaceae</taxon>
        <taxon>Halopseudomonas</taxon>
    </lineage>
</organism>
<evidence type="ECO:0000313" key="2">
    <source>
        <dbReference type="EMBL" id="GGI90928.1"/>
    </source>
</evidence>
<keyword evidence="1" id="KW-1133">Transmembrane helix</keyword>
<dbReference type="Proteomes" id="UP000633263">
    <property type="component" value="Unassembled WGS sequence"/>
</dbReference>
<accession>A0ABQ2CIS9</accession>
<name>A0ABQ2CIS9_9GAMM</name>
<feature type="transmembrane region" description="Helical" evidence="1">
    <location>
        <begin position="98"/>
        <end position="115"/>
    </location>
</feature>
<feature type="transmembrane region" description="Helical" evidence="1">
    <location>
        <begin position="21"/>
        <end position="39"/>
    </location>
</feature>
<gene>
    <name evidence="2" type="ORF">GCM10009083_04220</name>
</gene>
<keyword evidence="3" id="KW-1185">Reference proteome</keyword>
<feature type="transmembrane region" description="Helical" evidence="1">
    <location>
        <begin position="127"/>
        <end position="144"/>
    </location>
</feature>
<feature type="transmembrane region" description="Helical" evidence="1">
    <location>
        <begin position="164"/>
        <end position="182"/>
    </location>
</feature>
<feature type="transmembrane region" description="Helical" evidence="1">
    <location>
        <begin position="234"/>
        <end position="253"/>
    </location>
</feature>
<dbReference type="InterPro" id="IPR051533">
    <property type="entry name" value="WaaL-like"/>
</dbReference>
<feature type="transmembrane region" description="Helical" evidence="1">
    <location>
        <begin position="211"/>
        <end position="227"/>
    </location>
</feature>
<feature type="transmembrane region" description="Helical" evidence="1">
    <location>
        <begin position="347"/>
        <end position="366"/>
    </location>
</feature>
<dbReference type="EMBL" id="BMNN01000001">
    <property type="protein sequence ID" value="GGI90928.1"/>
    <property type="molecule type" value="Genomic_DNA"/>
</dbReference>
<feature type="transmembrane region" description="Helical" evidence="1">
    <location>
        <begin position="318"/>
        <end position="340"/>
    </location>
</feature>
<protein>
    <submittedName>
        <fullName evidence="2">Membrane protein</fullName>
    </submittedName>
</protein>
<feature type="transmembrane region" description="Helical" evidence="1">
    <location>
        <begin position="45"/>
        <end position="60"/>
    </location>
</feature>
<comment type="caution">
    <text evidence="2">The sequence shown here is derived from an EMBL/GenBank/DDBJ whole genome shotgun (WGS) entry which is preliminary data.</text>
</comment>
<feature type="transmembrane region" description="Helical" evidence="1">
    <location>
        <begin position="72"/>
        <end position="92"/>
    </location>
</feature>
<keyword evidence="1" id="KW-0812">Transmembrane</keyword>
<dbReference type="PANTHER" id="PTHR37422">
    <property type="entry name" value="TEICHURONIC ACID BIOSYNTHESIS PROTEIN TUAE"/>
    <property type="match status" value="1"/>
</dbReference>
<keyword evidence="1" id="KW-0472">Membrane</keyword>
<reference evidence="3" key="1">
    <citation type="journal article" date="2019" name="Int. J. Syst. Evol. Microbiol.">
        <title>The Global Catalogue of Microorganisms (GCM) 10K type strain sequencing project: providing services to taxonomists for standard genome sequencing and annotation.</title>
        <authorList>
            <consortium name="The Broad Institute Genomics Platform"/>
            <consortium name="The Broad Institute Genome Sequencing Center for Infectious Disease"/>
            <person name="Wu L."/>
            <person name="Ma J."/>
        </authorList>
    </citation>
    <scope>NUCLEOTIDE SEQUENCE [LARGE SCALE GENOMIC DNA]</scope>
    <source>
        <strain evidence="3">JCM 11590</strain>
    </source>
</reference>
<feature type="transmembrane region" description="Helical" evidence="1">
    <location>
        <begin position="372"/>
        <end position="388"/>
    </location>
</feature>
<feature type="transmembrane region" description="Helical" evidence="1">
    <location>
        <begin position="187"/>
        <end position="205"/>
    </location>
</feature>
<sequence>MMGDGMLLSPTRWRQGASVECYFTYALLAFILTFLALPSSKAVNNFYYAFMGLPALWVFVRGRWQAVRISPLLVLWAAFLLWTLLAIVQVQTLQYLKHWLYVTIFCALILLLVDYRFFRRDQIIHGLFYAVLAYLALSTVYLWLTGVYTPGERIHMPMRLTSPTYASIVLVAFFSLTTGILIKRQSWWLLGLSTASVLFFTGYILQSRAGVLGAAIVMTLASVYFLWNARQWGVRLILILAGLGLAIGMYYLFETVPEFDRLIERADAGRFELWQAHYQAFIECHTLLGCAPVHFEGITTFGGRLLVEHPHNVLFSVLLYHGWIGLILFLAILLLSFLAAWRQHNPWGLFLLVSLFMLMFEGGGLINHPNELWLLVLLPCILILTEVLRAPEARSKLYGNPFIG</sequence>
<evidence type="ECO:0000313" key="3">
    <source>
        <dbReference type="Proteomes" id="UP000633263"/>
    </source>
</evidence>
<dbReference type="PANTHER" id="PTHR37422:SF13">
    <property type="entry name" value="LIPOPOLYSACCHARIDE BIOSYNTHESIS PROTEIN PA4999-RELATED"/>
    <property type="match status" value="1"/>
</dbReference>
<evidence type="ECO:0000256" key="1">
    <source>
        <dbReference type="SAM" id="Phobius"/>
    </source>
</evidence>
<proteinExistence type="predicted"/>